<dbReference type="EMBL" id="JAERUA010000021">
    <property type="protein sequence ID" value="KAI1884978.1"/>
    <property type="molecule type" value="Genomic_DNA"/>
</dbReference>
<dbReference type="PANTHER" id="PTHR47743">
    <property type="entry name" value="KIAA1210 / KIAA1211 FAMILY MEMBER"/>
    <property type="match status" value="1"/>
</dbReference>
<feature type="compositionally biased region" description="Low complexity" evidence="1">
    <location>
        <begin position="28"/>
        <end position="42"/>
    </location>
</feature>
<reference evidence="2" key="1">
    <citation type="submission" date="2021-01" db="EMBL/GenBank/DDBJ databases">
        <authorList>
            <person name="Zahm M."/>
            <person name="Roques C."/>
            <person name="Cabau C."/>
            <person name="Klopp C."/>
            <person name="Donnadieu C."/>
            <person name="Jouanno E."/>
            <person name="Lampietro C."/>
            <person name="Louis A."/>
            <person name="Herpin A."/>
            <person name="Echchiki A."/>
            <person name="Berthelot C."/>
            <person name="Parey E."/>
            <person name="Roest-Crollius H."/>
            <person name="Braasch I."/>
            <person name="Postlethwait J."/>
            <person name="Bobe J."/>
            <person name="Montfort J."/>
            <person name="Bouchez O."/>
            <person name="Begum T."/>
            <person name="Mejri S."/>
            <person name="Adams A."/>
            <person name="Chen W.-J."/>
            <person name="Guiguen Y."/>
        </authorList>
    </citation>
    <scope>NUCLEOTIDE SEQUENCE</scope>
    <source>
        <tissue evidence="2">Blood</tissue>
    </source>
</reference>
<evidence type="ECO:0008006" key="4">
    <source>
        <dbReference type="Google" id="ProtNLM"/>
    </source>
</evidence>
<comment type="caution">
    <text evidence="2">The sequence shown here is derived from an EMBL/GenBank/DDBJ whole genome shotgun (WGS) entry which is preliminary data.</text>
</comment>
<dbReference type="InterPro" id="IPR026713">
    <property type="entry name" value="CRACD-like"/>
</dbReference>
<feature type="region of interest" description="Disordered" evidence="1">
    <location>
        <begin position="1"/>
        <end position="337"/>
    </location>
</feature>
<evidence type="ECO:0000313" key="2">
    <source>
        <dbReference type="EMBL" id="KAI1884978.1"/>
    </source>
</evidence>
<dbReference type="PANTHER" id="PTHR47743:SF2">
    <property type="entry name" value="ACROSOMAL PROTEIN KIAA1210"/>
    <property type="match status" value="1"/>
</dbReference>
<name>A0A8T3CR06_9TELE</name>
<feature type="compositionally biased region" description="Low complexity" evidence="1">
    <location>
        <begin position="290"/>
        <end position="301"/>
    </location>
</feature>
<feature type="compositionally biased region" description="Polar residues" evidence="1">
    <location>
        <begin position="103"/>
        <end position="113"/>
    </location>
</feature>
<sequence length="358" mass="38247">MESSECTMFPQEGRDDVCPSQPAIESPSRASSEPVAFSSSSENLSAEPPEKLSPDMGISEEESTEQTKEEHCSALNVQEDPGKQADTTEPSRVRFTIAPAWQRSLSGGTSKESPFTAPIKPEAFEQAAPETRGPPGKAEPASSPDRAQGAAPLSPSREPPAQDAGSVENPFGIKLRKTPTLFRYSADGSGDPPASGPQAEPTEPPRRPQSGPPGNKPALPKKPDLLEDSPTKLRKTPEPTVAKAPGGASSSPSWISVAKQKQKSYQENTLEDTSDRKSPLEKDELHREGSLSPSTNLSSSPVKVSCFLEVSKSPTNEKEGKRAVAHSPPMAVTQDEPPWLALAKKKAKAWSEMPQIVQ</sequence>
<dbReference type="AlphaFoldDB" id="A0A8T3CR06"/>
<accession>A0A8T3CR06</accession>
<dbReference type="OrthoDB" id="8964436at2759"/>
<feature type="compositionally biased region" description="Low complexity" evidence="1">
    <location>
        <begin position="244"/>
        <end position="253"/>
    </location>
</feature>
<feature type="compositionally biased region" description="Basic and acidic residues" evidence="1">
    <location>
        <begin position="273"/>
        <end position="289"/>
    </location>
</feature>
<protein>
    <recommendedName>
        <fullName evidence="4">DUF4592 domain-containing protein</fullName>
    </recommendedName>
</protein>
<gene>
    <name evidence="2" type="ORF">AGOR_G00215460</name>
</gene>
<dbReference type="Proteomes" id="UP000829720">
    <property type="component" value="Unassembled WGS sequence"/>
</dbReference>
<keyword evidence="3" id="KW-1185">Reference proteome</keyword>
<feature type="compositionally biased region" description="Basic and acidic residues" evidence="1">
    <location>
        <begin position="221"/>
        <end position="237"/>
    </location>
</feature>
<evidence type="ECO:0000256" key="1">
    <source>
        <dbReference type="SAM" id="MobiDB-lite"/>
    </source>
</evidence>
<organism evidence="2 3">
    <name type="scientific">Albula goreensis</name>
    <dbReference type="NCBI Taxonomy" id="1534307"/>
    <lineage>
        <taxon>Eukaryota</taxon>
        <taxon>Metazoa</taxon>
        <taxon>Chordata</taxon>
        <taxon>Craniata</taxon>
        <taxon>Vertebrata</taxon>
        <taxon>Euteleostomi</taxon>
        <taxon>Actinopterygii</taxon>
        <taxon>Neopterygii</taxon>
        <taxon>Teleostei</taxon>
        <taxon>Albuliformes</taxon>
        <taxon>Albulidae</taxon>
        <taxon>Albula</taxon>
    </lineage>
</organism>
<proteinExistence type="predicted"/>
<evidence type="ECO:0000313" key="3">
    <source>
        <dbReference type="Proteomes" id="UP000829720"/>
    </source>
</evidence>